<gene>
    <name evidence="2" type="ORF">DERYTH_LOCUS8249</name>
</gene>
<proteinExistence type="predicted"/>
<protein>
    <submittedName>
        <fullName evidence="2">25244_t:CDS:1</fullName>
    </submittedName>
</protein>
<dbReference type="AlphaFoldDB" id="A0A9N9GIN4"/>
<dbReference type="InterPro" id="IPR027417">
    <property type="entry name" value="P-loop_NTPase"/>
</dbReference>
<dbReference type="Gene3D" id="3.40.50.300">
    <property type="entry name" value="P-loop containing nucleotide triphosphate hydrolases"/>
    <property type="match status" value="1"/>
</dbReference>
<name>A0A9N9GIN4_9GLOM</name>
<evidence type="ECO:0000256" key="1">
    <source>
        <dbReference type="SAM" id="MobiDB-lite"/>
    </source>
</evidence>
<keyword evidence="3" id="KW-1185">Reference proteome</keyword>
<reference evidence="2" key="1">
    <citation type="submission" date="2021-06" db="EMBL/GenBank/DDBJ databases">
        <authorList>
            <person name="Kallberg Y."/>
            <person name="Tangrot J."/>
            <person name="Rosling A."/>
        </authorList>
    </citation>
    <scope>NUCLEOTIDE SEQUENCE</scope>
    <source>
        <strain evidence="2">MA453B</strain>
    </source>
</reference>
<dbReference type="SUPFAM" id="SSF52540">
    <property type="entry name" value="P-loop containing nucleoside triphosphate hydrolases"/>
    <property type="match status" value="1"/>
</dbReference>
<accession>A0A9N9GIN4</accession>
<evidence type="ECO:0000313" key="3">
    <source>
        <dbReference type="Proteomes" id="UP000789405"/>
    </source>
</evidence>
<comment type="caution">
    <text evidence="2">The sequence shown here is derived from an EMBL/GenBank/DDBJ whole genome shotgun (WGS) entry which is preliminary data.</text>
</comment>
<dbReference type="EMBL" id="CAJVPY010004209">
    <property type="protein sequence ID" value="CAG8613179.1"/>
    <property type="molecule type" value="Genomic_DNA"/>
</dbReference>
<feature type="region of interest" description="Disordered" evidence="1">
    <location>
        <begin position="416"/>
        <end position="441"/>
    </location>
</feature>
<evidence type="ECO:0000313" key="2">
    <source>
        <dbReference type="EMBL" id="CAG8613179.1"/>
    </source>
</evidence>
<organism evidence="2 3">
    <name type="scientific">Dentiscutata erythropus</name>
    <dbReference type="NCBI Taxonomy" id="1348616"/>
    <lineage>
        <taxon>Eukaryota</taxon>
        <taxon>Fungi</taxon>
        <taxon>Fungi incertae sedis</taxon>
        <taxon>Mucoromycota</taxon>
        <taxon>Glomeromycotina</taxon>
        <taxon>Glomeromycetes</taxon>
        <taxon>Diversisporales</taxon>
        <taxon>Gigasporaceae</taxon>
        <taxon>Dentiscutata</taxon>
    </lineage>
</organism>
<sequence length="741" mass="83866">MTKKLKKSNIINDKIPQQENAIIIIGDTGEGKSTLSGYLIGIPLFSKEDDLGDYTICAKDPNEIDINAGPTSQTSLPTCRGVYWDYPGFGDTRGPVQNIVNAYSIYKLVKNVERLKILLVVSESTGLCLVVTKNNKLYANKVRNCFRKILGEYDNQSFSQPKREILNYLSSSESQIVFFNAPEQENDQISNTDKISILESIEKISYLKNLEPKILLDDKSNLYINDLVNRFYEDIKNYIWLRFYPAIQTYFETLIDTHQGTVKDLIYDNPENFEENLQQILLIVKLIQRNDLEEELLKKISLLNFFKLVKSESVEINGNTDSWYSYLSQLINEIEILTTLPKIYNQEHLLVLEGIIVGTEDLSIAMNDQEFSEINVFSLNSLFIDKDIIAPGINLTLVSPQWHVVGKRIINLKGNPGSLHQPNKANDGIPSTREQINDGIPSTREQINDGMPSTREQINDGIPSTGEQINDGIPSTREQINDDKQINTNYEITSIEEQKISGEDGLPGLPGYNGGNFYDRVKNKSEQALVSRKKVKFFSDKENTETIDKVKEYSEKVFKFLLTCNDKHEETYEYFDPGLKGGNENPIIFKESKRGTNGKGGKPGHGGKNGQKYFGTVVGAMEASKMTFLEKFLIDYGFKEATQKLAFSTSGALGSLGITFAAQAGISAISAKYSSYWKEGPYEVDNDERAPEGKLLDEFNEDNIKLPSDHLLLITENEKFYDQYKNFKFIKELLCLEKIAY</sequence>
<dbReference type="Proteomes" id="UP000789405">
    <property type="component" value="Unassembled WGS sequence"/>
</dbReference>
<dbReference type="OrthoDB" id="2386367at2759"/>